<organism evidence="3">
    <name type="scientific">Planktothricoides raciborskii GIHE-MW2</name>
    <dbReference type="NCBI Taxonomy" id="2792601"/>
    <lineage>
        <taxon>Bacteria</taxon>
        <taxon>Bacillati</taxon>
        <taxon>Cyanobacteriota</taxon>
        <taxon>Cyanophyceae</taxon>
        <taxon>Oscillatoriophycideae</taxon>
        <taxon>Oscillatoriales</taxon>
        <taxon>Oscillatoriaceae</taxon>
        <taxon>Planktothricoides</taxon>
    </lineage>
</organism>
<evidence type="ECO:0000313" key="3">
    <source>
        <dbReference type="EMBL" id="XCM36710.1"/>
    </source>
</evidence>
<protein>
    <recommendedName>
        <fullName evidence="4">Chromosome segregation ATPase</fullName>
    </recommendedName>
</protein>
<sequence>MSGSPKYSSAELDRQRQEKLERDRRERAAEEERRRQEAAAREKQRRLENRRTKVREQAQKFQAELSQQQANLYPKAAQTLQQQLQQHQQKIQTAQSEPTLQEISQHLEQLQQEMQGHIAQKRRDDEEKKRQAELDRQQFALEELQRQLTQIPDGAKFAPQSEADIAQKLQNVKQFIQTGNPIAVRQPLQAAEQALAQHRQRVTERRAEWQRRQAQAEQQLGDLQALIAGLQADPVVMRWQPQEVAQLESQIAAATQAITSEQFEVVGEILATCQQQSQNTIKTANAAQLKADQRDYIADSIAQSLESLGFSILARQAEHPDNPASAVILGAATYAGKGISVSIPVEGEVFYDVEGYSKSTEAAVGGGSAATCDEAEAVLNEMGKILETEFGVQMGELQWEGKDPNRNIHQADSLPRSQGSRSRTA</sequence>
<gene>
    <name evidence="3" type="ORF">ABWT76_005484</name>
</gene>
<keyword evidence="1" id="KW-0175">Coiled coil</keyword>
<dbReference type="AlphaFoldDB" id="A0AAU8JD55"/>
<feature type="coiled-coil region" evidence="1">
    <location>
        <begin position="188"/>
        <end position="233"/>
    </location>
</feature>
<feature type="compositionally biased region" description="Polar residues" evidence="2">
    <location>
        <begin position="407"/>
        <end position="425"/>
    </location>
</feature>
<reference evidence="3" key="1">
    <citation type="submission" date="2024-07" db="EMBL/GenBank/DDBJ databases">
        <authorList>
            <person name="Kim Y.J."/>
            <person name="Jeong J.Y."/>
        </authorList>
    </citation>
    <scope>NUCLEOTIDE SEQUENCE</scope>
    <source>
        <strain evidence="3">GIHE-MW2</strain>
    </source>
</reference>
<evidence type="ECO:0008006" key="4">
    <source>
        <dbReference type="Google" id="ProtNLM"/>
    </source>
</evidence>
<feature type="compositionally biased region" description="Basic and acidic residues" evidence="2">
    <location>
        <begin position="11"/>
        <end position="58"/>
    </location>
</feature>
<name>A0AAU8JD55_9CYAN</name>
<accession>A0AAU8JD55</accession>
<evidence type="ECO:0000256" key="1">
    <source>
        <dbReference type="SAM" id="Coils"/>
    </source>
</evidence>
<dbReference type="EMBL" id="CP159837">
    <property type="protein sequence ID" value="XCM36710.1"/>
    <property type="molecule type" value="Genomic_DNA"/>
</dbReference>
<feature type="region of interest" description="Disordered" evidence="2">
    <location>
        <begin position="1"/>
        <end position="62"/>
    </location>
</feature>
<proteinExistence type="predicted"/>
<evidence type="ECO:0000256" key="2">
    <source>
        <dbReference type="SAM" id="MobiDB-lite"/>
    </source>
</evidence>
<dbReference type="RefSeq" id="WP_354635267.1">
    <property type="nucleotide sequence ID" value="NZ_CP159837.1"/>
</dbReference>
<feature type="region of interest" description="Disordered" evidence="2">
    <location>
        <begin position="401"/>
        <end position="425"/>
    </location>
</feature>